<proteinExistence type="predicted"/>
<reference evidence="3 4" key="1">
    <citation type="submission" date="2020-07" db="EMBL/GenBank/DDBJ databases">
        <title>Description of Limosilactobacillus balticus sp. nov., Limosilactobacillus agrestis sp. nov., Limosilactobacillus albertensis sp. nov., Limosilactobacillus rudii sp. nov., Limosilactobacillus fastidiosus sp. nov., five novel Limosilactobacillus species isolated from the vertebrate gastrointestinal tract, and proposal of 6 subspecies of Limosilactobacillus reuteri adapted to the gastrointestinal tract of specific vertebrate hosts.</title>
        <authorList>
            <person name="Li F."/>
            <person name="Cheng C."/>
            <person name="Zheng J."/>
            <person name="Quevedo R.M."/>
            <person name="Li J."/>
            <person name="Roos S."/>
            <person name="Gaenzle M.G."/>
            <person name="Walter J."/>
        </authorList>
    </citation>
    <scope>NUCLEOTIDE SEQUENCE [LARGE SCALE GENOMIC DNA]</scope>
    <source>
        <strain evidence="3 4">WF-MA3-C</strain>
    </source>
</reference>
<protein>
    <submittedName>
        <fullName evidence="3">Helix-turn-helix transcriptional regulator</fullName>
    </submittedName>
</protein>
<evidence type="ECO:0000313" key="3">
    <source>
        <dbReference type="EMBL" id="MBB1085355.1"/>
    </source>
</evidence>
<comment type="caution">
    <text evidence="3">The sequence shown here is derived from an EMBL/GenBank/DDBJ whole genome shotgun (WGS) entry which is preliminary data.</text>
</comment>
<dbReference type="SUPFAM" id="SSF47413">
    <property type="entry name" value="lambda repressor-like DNA-binding domains"/>
    <property type="match status" value="1"/>
</dbReference>
<dbReference type="RefSeq" id="WP_182580136.1">
    <property type="nucleotide sequence ID" value="NZ_JACIUY010000024.1"/>
</dbReference>
<keyword evidence="1" id="KW-0238">DNA-binding</keyword>
<dbReference type="GO" id="GO:0003677">
    <property type="term" value="F:DNA binding"/>
    <property type="evidence" value="ECO:0007669"/>
    <property type="project" value="UniProtKB-KW"/>
</dbReference>
<dbReference type="Pfam" id="PF01381">
    <property type="entry name" value="HTH_3"/>
    <property type="match status" value="1"/>
</dbReference>
<dbReference type="InterPro" id="IPR010982">
    <property type="entry name" value="Lambda_DNA-bd_dom_sf"/>
</dbReference>
<organism evidence="3 4">
    <name type="scientific">Limosilactobacillus fastidiosus</name>
    <dbReference type="NCBI Taxonomy" id="2759855"/>
    <lineage>
        <taxon>Bacteria</taxon>
        <taxon>Bacillati</taxon>
        <taxon>Bacillota</taxon>
        <taxon>Bacilli</taxon>
        <taxon>Lactobacillales</taxon>
        <taxon>Lactobacillaceae</taxon>
        <taxon>Limosilactobacillus</taxon>
    </lineage>
</organism>
<dbReference type="Gene3D" id="1.10.260.40">
    <property type="entry name" value="lambda repressor-like DNA-binding domains"/>
    <property type="match status" value="1"/>
</dbReference>
<gene>
    <name evidence="3" type="ORF">H5R63_00790</name>
</gene>
<evidence type="ECO:0000256" key="1">
    <source>
        <dbReference type="ARBA" id="ARBA00023125"/>
    </source>
</evidence>
<evidence type="ECO:0000259" key="2">
    <source>
        <dbReference type="PROSITE" id="PS50943"/>
    </source>
</evidence>
<feature type="domain" description="HTH cro/C1-type" evidence="2">
    <location>
        <begin position="6"/>
        <end position="60"/>
    </location>
</feature>
<dbReference type="Proteomes" id="UP000518255">
    <property type="component" value="Unassembled WGS sequence"/>
</dbReference>
<dbReference type="PROSITE" id="PS50943">
    <property type="entry name" value="HTH_CROC1"/>
    <property type="match status" value="1"/>
</dbReference>
<sequence>MKNKELTIARHQMHLTQRQVADRLGIRTTSYQRFESGMRVPRISTAIKLARILNSSVEYLFQSSTSETDMKDKKNGVNN</sequence>
<dbReference type="PANTHER" id="PTHR46558">
    <property type="entry name" value="TRACRIPTIONAL REGULATORY PROTEIN-RELATED-RELATED"/>
    <property type="match status" value="1"/>
</dbReference>
<dbReference type="InterPro" id="IPR001387">
    <property type="entry name" value="Cro/C1-type_HTH"/>
</dbReference>
<dbReference type="EMBL" id="JACIUY010000024">
    <property type="protein sequence ID" value="MBB1085355.1"/>
    <property type="molecule type" value="Genomic_DNA"/>
</dbReference>
<name>A0A7W3TYG1_9LACO</name>
<dbReference type="CDD" id="cd00093">
    <property type="entry name" value="HTH_XRE"/>
    <property type="match status" value="1"/>
</dbReference>
<dbReference type="PANTHER" id="PTHR46558:SF11">
    <property type="entry name" value="HTH-TYPE TRANSCRIPTIONAL REGULATOR XRE"/>
    <property type="match status" value="1"/>
</dbReference>
<accession>A0A7W3TYG1</accession>
<evidence type="ECO:0000313" key="4">
    <source>
        <dbReference type="Proteomes" id="UP000518255"/>
    </source>
</evidence>
<dbReference type="SMART" id="SM00530">
    <property type="entry name" value="HTH_XRE"/>
    <property type="match status" value="1"/>
</dbReference>
<dbReference type="AlphaFoldDB" id="A0A7W3TYG1"/>